<reference evidence="1" key="1">
    <citation type="submission" date="2023-07" db="EMBL/GenBank/DDBJ databases">
        <title>A collection of bacterial strains from the Burkholderia cepacia Research Laboratory and Repository.</title>
        <authorList>
            <person name="Lipuma J."/>
            <person name="Spilker T."/>
            <person name="Caverly L."/>
        </authorList>
    </citation>
    <scope>NUCLEOTIDE SEQUENCE</scope>
    <source>
        <strain evidence="1">AU44268</strain>
    </source>
</reference>
<dbReference type="InterPro" id="IPR036590">
    <property type="entry name" value="SRAP-like"/>
</dbReference>
<dbReference type="RefSeq" id="WP_198108653.1">
    <property type="nucleotide sequence ID" value="NZ_JAEDWX010000012.1"/>
</dbReference>
<proteinExistence type="predicted"/>
<gene>
    <name evidence="1" type="ORF">QZM33_08755</name>
</gene>
<protein>
    <submittedName>
        <fullName evidence="1">Uncharacterized protein</fullName>
    </submittedName>
</protein>
<sequence>MQLYECAPGEEAGMSELRIDRTRLGEWDKEVYRDYLAPVVLEENGERRAELARFSFVSGPFIPPAVKGLTTMNARAETIGQKSN</sequence>
<organism evidence="1 2">
    <name type="scientific">Burkholderia vietnamiensis</name>
    <dbReference type="NCBI Taxonomy" id="60552"/>
    <lineage>
        <taxon>Bacteria</taxon>
        <taxon>Pseudomonadati</taxon>
        <taxon>Pseudomonadota</taxon>
        <taxon>Betaproteobacteria</taxon>
        <taxon>Burkholderiales</taxon>
        <taxon>Burkholderiaceae</taxon>
        <taxon>Burkholderia</taxon>
        <taxon>Burkholderia cepacia complex</taxon>
    </lineage>
</organism>
<comment type="caution">
    <text evidence="1">The sequence shown here is derived from an EMBL/GenBank/DDBJ whole genome shotgun (WGS) entry which is preliminary data.</text>
</comment>
<dbReference type="AlphaFoldDB" id="A0AAW7SVQ3"/>
<accession>A0AAW7SVQ3</accession>
<name>A0AAW7SVQ3_BURVI</name>
<evidence type="ECO:0000313" key="1">
    <source>
        <dbReference type="EMBL" id="MDN7795056.1"/>
    </source>
</evidence>
<dbReference type="SUPFAM" id="SSF143081">
    <property type="entry name" value="BB1717-like"/>
    <property type="match status" value="1"/>
</dbReference>
<dbReference type="EMBL" id="JAUJRV010000005">
    <property type="protein sequence ID" value="MDN7795056.1"/>
    <property type="molecule type" value="Genomic_DNA"/>
</dbReference>
<evidence type="ECO:0000313" key="2">
    <source>
        <dbReference type="Proteomes" id="UP001171620"/>
    </source>
</evidence>
<dbReference type="Proteomes" id="UP001171620">
    <property type="component" value="Unassembled WGS sequence"/>
</dbReference>